<protein>
    <recommendedName>
        <fullName evidence="6">Molybdopterin molybdenumtransferase</fullName>
        <ecNumber evidence="6">2.10.1.1</ecNumber>
    </recommendedName>
</protein>
<dbReference type="SUPFAM" id="SSF63882">
    <property type="entry name" value="MoeA N-terminal region -like"/>
    <property type="match status" value="1"/>
</dbReference>
<name>A0ABY8PNV8_9BACT</name>
<dbReference type="Gene3D" id="2.40.340.10">
    <property type="entry name" value="MoeA, C-terminal, domain IV"/>
    <property type="match status" value="1"/>
</dbReference>
<dbReference type="Pfam" id="PF03454">
    <property type="entry name" value="MoeA_C"/>
    <property type="match status" value="1"/>
</dbReference>
<dbReference type="CDD" id="cd00887">
    <property type="entry name" value="MoeA"/>
    <property type="match status" value="1"/>
</dbReference>
<dbReference type="InterPro" id="IPR036688">
    <property type="entry name" value="MoeA_C_domain_IV_sf"/>
</dbReference>
<dbReference type="Gene3D" id="2.170.190.11">
    <property type="entry name" value="Molybdopterin biosynthesis moea protein, domain 3"/>
    <property type="match status" value="1"/>
</dbReference>
<feature type="domain" description="MoaB/Mog" evidence="7">
    <location>
        <begin position="187"/>
        <end position="324"/>
    </location>
</feature>
<proteinExistence type="inferred from homology"/>
<evidence type="ECO:0000256" key="3">
    <source>
        <dbReference type="ARBA" id="ARBA00010763"/>
    </source>
</evidence>
<evidence type="ECO:0000259" key="7">
    <source>
        <dbReference type="SMART" id="SM00852"/>
    </source>
</evidence>
<keyword evidence="6" id="KW-0500">Molybdenum</keyword>
<dbReference type="InterPro" id="IPR005111">
    <property type="entry name" value="MoeA_C_domain_IV"/>
</dbReference>
<reference evidence="8 9" key="1">
    <citation type="submission" date="2021-02" db="EMBL/GenBank/DDBJ databases">
        <title>Characterization of Marinitoga sp. nov. str. BP5-C20A.</title>
        <authorList>
            <person name="Erauso G."/>
            <person name="Postec A."/>
        </authorList>
    </citation>
    <scope>NUCLEOTIDE SEQUENCE [LARGE SCALE GENOMIC DNA]</scope>
    <source>
        <strain evidence="8 9">BP5-C20A</strain>
    </source>
</reference>
<dbReference type="InterPro" id="IPR038987">
    <property type="entry name" value="MoeA-like"/>
</dbReference>
<gene>
    <name evidence="8" type="ORF">JRV97_07940</name>
</gene>
<comment type="catalytic activity">
    <reaction evidence="5">
        <text>adenylyl-molybdopterin + molybdate = Mo-molybdopterin + AMP + H(+)</text>
        <dbReference type="Rhea" id="RHEA:35047"/>
        <dbReference type="ChEBI" id="CHEBI:15378"/>
        <dbReference type="ChEBI" id="CHEBI:36264"/>
        <dbReference type="ChEBI" id="CHEBI:62727"/>
        <dbReference type="ChEBI" id="CHEBI:71302"/>
        <dbReference type="ChEBI" id="CHEBI:456215"/>
        <dbReference type="EC" id="2.10.1.1"/>
    </reaction>
</comment>
<dbReference type="SUPFAM" id="SSF53218">
    <property type="entry name" value="Molybdenum cofactor biosynthesis proteins"/>
    <property type="match status" value="1"/>
</dbReference>
<dbReference type="InterPro" id="IPR001453">
    <property type="entry name" value="MoaB/Mog_dom"/>
</dbReference>
<evidence type="ECO:0000256" key="2">
    <source>
        <dbReference type="ARBA" id="ARBA00005046"/>
    </source>
</evidence>
<evidence type="ECO:0000313" key="8">
    <source>
        <dbReference type="EMBL" id="WGS64300.1"/>
    </source>
</evidence>
<dbReference type="InterPro" id="IPR036425">
    <property type="entry name" value="MoaB/Mog-like_dom_sf"/>
</dbReference>
<accession>A0ABY8PNV8</accession>
<dbReference type="RefSeq" id="WP_280997852.1">
    <property type="nucleotide sequence ID" value="NZ_CP069362.1"/>
</dbReference>
<keyword evidence="9" id="KW-1185">Reference proteome</keyword>
<dbReference type="SUPFAM" id="SSF63867">
    <property type="entry name" value="MoeA C-terminal domain-like"/>
    <property type="match status" value="1"/>
</dbReference>
<dbReference type="Gene3D" id="3.90.105.10">
    <property type="entry name" value="Molybdopterin biosynthesis moea protein, domain 2"/>
    <property type="match status" value="1"/>
</dbReference>
<keyword evidence="6" id="KW-0808">Transferase</keyword>
<dbReference type="InterPro" id="IPR008284">
    <property type="entry name" value="MoCF_biosynth_CS"/>
</dbReference>
<dbReference type="PROSITE" id="PS01079">
    <property type="entry name" value="MOCF_BIOSYNTHESIS_2"/>
    <property type="match status" value="1"/>
</dbReference>
<dbReference type="SMART" id="SM00852">
    <property type="entry name" value="MoCF_biosynth"/>
    <property type="match status" value="1"/>
</dbReference>
<dbReference type="Pfam" id="PF03453">
    <property type="entry name" value="MoeA_N"/>
    <property type="match status" value="1"/>
</dbReference>
<comment type="pathway">
    <text evidence="2 6">Cofactor biosynthesis; molybdopterin biosynthesis.</text>
</comment>
<dbReference type="PANTHER" id="PTHR10192">
    <property type="entry name" value="MOLYBDOPTERIN BIOSYNTHESIS PROTEIN"/>
    <property type="match status" value="1"/>
</dbReference>
<evidence type="ECO:0000256" key="4">
    <source>
        <dbReference type="ARBA" id="ARBA00023150"/>
    </source>
</evidence>
<dbReference type="NCBIfam" id="TIGR00177">
    <property type="entry name" value="molyb_syn"/>
    <property type="match status" value="1"/>
</dbReference>
<keyword evidence="6" id="KW-0460">Magnesium</keyword>
<dbReference type="EMBL" id="CP069362">
    <property type="protein sequence ID" value="WGS64300.1"/>
    <property type="molecule type" value="Genomic_DNA"/>
</dbReference>
<dbReference type="Pfam" id="PF00994">
    <property type="entry name" value="MoCF_biosynth"/>
    <property type="match status" value="1"/>
</dbReference>
<keyword evidence="4 6" id="KW-0501">Molybdenum cofactor biosynthesis</keyword>
<dbReference type="Gene3D" id="3.40.980.10">
    <property type="entry name" value="MoaB/Mog-like domain"/>
    <property type="match status" value="1"/>
</dbReference>
<keyword evidence="6" id="KW-0479">Metal-binding</keyword>
<dbReference type="PANTHER" id="PTHR10192:SF5">
    <property type="entry name" value="GEPHYRIN"/>
    <property type="match status" value="1"/>
</dbReference>
<comment type="similarity">
    <text evidence="3 6">Belongs to the MoeA family.</text>
</comment>
<dbReference type="InterPro" id="IPR005110">
    <property type="entry name" value="MoeA_linker/N"/>
</dbReference>
<dbReference type="Proteomes" id="UP001232493">
    <property type="component" value="Chromosome"/>
</dbReference>
<sequence length="409" mass="45720">MKKRFQVFVPRQEIYENFIDKLDIRTEIMKIKTEDSLGYASAEDIYSPENLPGFDKSTVDGYAVYAEDTFGSSDGNPAFLKIVGEVFMGEEYIGEIKSGECVKIPTGGMLPKGANAVVMVENTKEFGKRVEIYKSVAPGENVLSKDEDVKKDSIMLNKGESINIGHIHNLMSLGITSIKVYKKPTICIIPTGDEVVEPTEQRIKTQIRDGNSYALMAWLKSFGYEVKRFRLIKDDPDEFKEGVKWGLENGDIVVISGGSSLGARDYSLSTIEHFGEVLYNGVQVKPGKPVIFGKTKEKVILGLPGNPTSFIVSSFLFLFPTLKKLSGHNLFKPEPDFYVRITTNVPTAQGRERFIFVKLEKGKYEILAHPILGESGIASPFRMADGIVRIPLGKEGLYKDELCEFYSWR</sequence>
<dbReference type="EC" id="2.10.1.1" evidence="6"/>
<dbReference type="InterPro" id="IPR036135">
    <property type="entry name" value="MoeA_linker/N_sf"/>
</dbReference>
<comment type="function">
    <text evidence="1 6">Catalyzes the insertion of molybdate into adenylated molybdopterin with the concomitant release of AMP.</text>
</comment>
<evidence type="ECO:0000256" key="5">
    <source>
        <dbReference type="ARBA" id="ARBA00047317"/>
    </source>
</evidence>
<evidence type="ECO:0000313" key="9">
    <source>
        <dbReference type="Proteomes" id="UP001232493"/>
    </source>
</evidence>
<organism evidence="8 9">
    <name type="scientific">Marinitoga aeolica</name>
    <dbReference type="NCBI Taxonomy" id="2809031"/>
    <lineage>
        <taxon>Bacteria</taxon>
        <taxon>Thermotogati</taxon>
        <taxon>Thermotogota</taxon>
        <taxon>Thermotogae</taxon>
        <taxon>Petrotogales</taxon>
        <taxon>Petrotogaceae</taxon>
        <taxon>Marinitoga</taxon>
    </lineage>
</organism>
<evidence type="ECO:0000256" key="1">
    <source>
        <dbReference type="ARBA" id="ARBA00002901"/>
    </source>
</evidence>
<comment type="cofactor">
    <cofactor evidence="6">
        <name>Mg(2+)</name>
        <dbReference type="ChEBI" id="CHEBI:18420"/>
    </cofactor>
</comment>
<evidence type="ECO:0000256" key="6">
    <source>
        <dbReference type="RuleBase" id="RU365090"/>
    </source>
</evidence>